<keyword evidence="2" id="KW-0812">Transmembrane</keyword>
<feature type="transmembrane region" description="Helical" evidence="2">
    <location>
        <begin position="223"/>
        <end position="256"/>
    </location>
</feature>
<evidence type="ECO:0000313" key="3">
    <source>
        <dbReference type="EMBL" id="MDV6266833.1"/>
    </source>
</evidence>
<dbReference type="Pfam" id="PF10101">
    <property type="entry name" value="DUF2339"/>
    <property type="match status" value="1"/>
</dbReference>
<dbReference type="PANTHER" id="PTHR38434:SF1">
    <property type="entry name" value="BLL2549 PROTEIN"/>
    <property type="match status" value="1"/>
</dbReference>
<dbReference type="EMBL" id="JAWLKB010000003">
    <property type="protein sequence ID" value="MDV6266833.1"/>
    <property type="molecule type" value="Genomic_DNA"/>
</dbReference>
<keyword evidence="4" id="KW-1185">Reference proteome</keyword>
<evidence type="ECO:0000256" key="2">
    <source>
        <dbReference type="SAM" id="Phobius"/>
    </source>
</evidence>
<feature type="transmembrane region" description="Helical" evidence="2">
    <location>
        <begin position="191"/>
        <end position="216"/>
    </location>
</feature>
<feature type="transmembrane region" description="Helical" evidence="2">
    <location>
        <begin position="333"/>
        <end position="353"/>
    </location>
</feature>
<dbReference type="PANTHER" id="PTHR38434">
    <property type="entry name" value="BLL2549 PROTEIN"/>
    <property type="match status" value="1"/>
</dbReference>
<feature type="transmembrane region" description="Helical" evidence="2">
    <location>
        <begin position="586"/>
        <end position="605"/>
    </location>
</feature>
<feature type="transmembrane region" description="Helical" evidence="2">
    <location>
        <begin position="531"/>
        <end position="554"/>
    </location>
</feature>
<comment type="caution">
    <text evidence="3">The sequence shown here is derived from an EMBL/GenBank/DDBJ whole genome shotgun (WGS) entry which is preliminary data.</text>
</comment>
<gene>
    <name evidence="3" type="ORF">R3Q16_09475</name>
</gene>
<dbReference type="Proteomes" id="UP001185927">
    <property type="component" value="Unassembled WGS sequence"/>
</dbReference>
<proteinExistence type="predicted"/>
<feature type="transmembrane region" description="Helical" evidence="2">
    <location>
        <begin position="392"/>
        <end position="423"/>
    </location>
</feature>
<reference evidence="3 4" key="1">
    <citation type="submission" date="2023-10" db="EMBL/GenBank/DDBJ databases">
        <title>Development of a sustainable strategy for remediation of hydrocarbon-contaminated territories based on the waste exchange concept.</title>
        <authorList>
            <person name="Krivoruchko A."/>
        </authorList>
    </citation>
    <scope>NUCLEOTIDE SEQUENCE [LARGE SCALE GENOMIC DNA]</scope>
    <source>
        <strain evidence="3 4">IEGM 1203</strain>
    </source>
</reference>
<name>A0ABU4BRI7_RHOGO</name>
<accession>A0ABU4BRI7</accession>
<feature type="transmembrane region" description="Helical" evidence="2">
    <location>
        <begin position="561"/>
        <end position="580"/>
    </location>
</feature>
<sequence>MTTPSSPAVDPRLVTALSDECESIGRQLRHMGQNLSILQTQLTTMRPAAPAAAPVQVPAYVPQPAPQHVAPQPQYLRPPSPPQQPSVPWQPSPPKQPSVPWWQRDGVISRLLAIAGVAVTLIGVVMLLVLAAQAGFFGPPLRVIGGAALSGALIFAGFRVYGRPGGRVGAIALAATGFAGLYLDVMAASVLYGWIVSPLSMVIAFGIAAAGVSVAVRWNSEPLALLIVLGAALAAPALAGALTLSLIGFLVALQVAGFSAQLGRDWKYLGMARTAPVVIVLIAAIIGVSLFDGMQVDSSALTISAVVVSLIGLSGAVALQWKGSPSRDGVAGAWSSATFIVATLPLLGVDVLLGDQMAALLYGVMALVFLSGAAVGAALSTHLRMGIAGTGAVALLLCCVAGSPQSLTAAVLLAVATVFIVIAGSTGSRFVCALGSVFAAIGLIGFLESASPSMLMTSRAASAHLDALTALTSLTAIGVLVAFVWVMSRLALVSENNIAVAWAISGMGILYAATCALVASGIEIWGGTTGFVFGHSAATVVWMLAATSALVFGLNNREHAHTMLGTGLTLTCAALAKLFLFDLATLSGLVRGVAFLVVGLLLLLVGTRYARAFGKADQINSASAAR</sequence>
<feature type="transmembrane region" description="Helical" evidence="2">
    <location>
        <begin position="430"/>
        <end position="447"/>
    </location>
</feature>
<dbReference type="RefSeq" id="WP_317541142.1">
    <property type="nucleotide sequence ID" value="NZ_JAWLKB010000003.1"/>
</dbReference>
<evidence type="ECO:0000256" key="1">
    <source>
        <dbReference type="SAM" id="MobiDB-lite"/>
    </source>
</evidence>
<feature type="transmembrane region" description="Helical" evidence="2">
    <location>
        <begin position="143"/>
        <end position="161"/>
    </location>
</feature>
<feature type="transmembrane region" description="Helical" evidence="2">
    <location>
        <begin position="300"/>
        <end position="321"/>
    </location>
</feature>
<keyword evidence="2" id="KW-1133">Transmembrane helix</keyword>
<feature type="transmembrane region" description="Helical" evidence="2">
    <location>
        <begin position="467"/>
        <end position="486"/>
    </location>
</feature>
<organism evidence="3 4">
    <name type="scientific">Rhodococcus globerulus</name>
    <dbReference type="NCBI Taxonomy" id="33008"/>
    <lineage>
        <taxon>Bacteria</taxon>
        <taxon>Bacillati</taxon>
        <taxon>Actinomycetota</taxon>
        <taxon>Actinomycetes</taxon>
        <taxon>Mycobacteriales</taxon>
        <taxon>Nocardiaceae</taxon>
        <taxon>Rhodococcus</taxon>
    </lineage>
</organism>
<dbReference type="InterPro" id="IPR019286">
    <property type="entry name" value="DUF2339_TM"/>
</dbReference>
<keyword evidence="2" id="KW-0472">Membrane</keyword>
<feature type="transmembrane region" description="Helical" evidence="2">
    <location>
        <begin position="168"/>
        <end position="185"/>
    </location>
</feature>
<protein>
    <submittedName>
        <fullName evidence="3">DUF2339 domain-containing protein</fullName>
    </submittedName>
</protein>
<feature type="transmembrane region" description="Helical" evidence="2">
    <location>
        <begin position="111"/>
        <end position="137"/>
    </location>
</feature>
<feature type="region of interest" description="Disordered" evidence="1">
    <location>
        <begin position="67"/>
        <end position="98"/>
    </location>
</feature>
<feature type="transmembrane region" description="Helical" evidence="2">
    <location>
        <begin position="360"/>
        <end position="380"/>
    </location>
</feature>
<feature type="transmembrane region" description="Helical" evidence="2">
    <location>
        <begin position="268"/>
        <end position="288"/>
    </location>
</feature>
<feature type="transmembrane region" description="Helical" evidence="2">
    <location>
        <begin position="498"/>
        <end position="519"/>
    </location>
</feature>
<evidence type="ECO:0000313" key="4">
    <source>
        <dbReference type="Proteomes" id="UP001185927"/>
    </source>
</evidence>
<feature type="compositionally biased region" description="Pro residues" evidence="1">
    <location>
        <begin position="76"/>
        <end position="97"/>
    </location>
</feature>